<evidence type="ECO:0000313" key="2">
    <source>
        <dbReference type="Proteomes" id="UP000663671"/>
    </source>
</evidence>
<evidence type="ECO:0000313" key="1">
    <source>
        <dbReference type="EMBL" id="QSS61607.1"/>
    </source>
</evidence>
<dbReference type="AlphaFoldDB" id="A0A8A1MBS4"/>
<protein>
    <submittedName>
        <fullName evidence="1">Uncharacterized protein</fullName>
    </submittedName>
</protein>
<dbReference type="Proteomes" id="UP000663671">
    <property type="component" value="Chromosome 5"/>
</dbReference>
<sequence>MCYLHGLYHASCLLPIAHDGQQLRLLSRTKLYVHNNEYTVFTFNFGPVRGQWKQRPNKWLAAKNKRHGPSMNSKGFILIGAIYPARYLTHAHSAEGIARWQYPNGCPGHLGPIRISAAVPCISSWARVIGWKFHQGPGAIKKGKPNSAIRQIISSLLHLPGCQSAYRLTIAAHIRAHGEQNTAEELPGGQALSSGWTIDHPQEAWYISIRDFRQDRIAKRPEQAMILLGFGSLAGNFRALTSDNVSIHVQQKSPRRNDFPRILRMVQIKFGGPIMKPG</sequence>
<gene>
    <name evidence="1" type="ORF">I7I51_03784</name>
</gene>
<accession>A0A8A1MBS4</accession>
<proteinExistence type="predicted"/>
<organism evidence="1 2">
    <name type="scientific">Ajellomyces capsulatus</name>
    <name type="common">Darling's disease fungus</name>
    <name type="synonym">Histoplasma capsulatum</name>
    <dbReference type="NCBI Taxonomy" id="5037"/>
    <lineage>
        <taxon>Eukaryota</taxon>
        <taxon>Fungi</taxon>
        <taxon>Dikarya</taxon>
        <taxon>Ascomycota</taxon>
        <taxon>Pezizomycotina</taxon>
        <taxon>Eurotiomycetes</taxon>
        <taxon>Eurotiomycetidae</taxon>
        <taxon>Onygenales</taxon>
        <taxon>Ajellomycetaceae</taxon>
        <taxon>Histoplasma</taxon>
    </lineage>
</organism>
<dbReference type="OrthoDB" id="10646103at2759"/>
<reference evidence="1" key="1">
    <citation type="submission" date="2021-01" db="EMBL/GenBank/DDBJ databases">
        <title>Chromosome-level genome assembly of a human fungal pathogen reveals clustering of transcriptionally co-regulated genes.</title>
        <authorList>
            <person name="Voorhies M."/>
            <person name="Cohen S."/>
            <person name="Shea T.P."/>
            <person name="Petrus S."/>
            <person name="Munoz J.F."/>
            <person name="Poplawski S."/>
            <person name="Goldman W.E."/>
            <person name="Michael T."/>
            <person name="Cuomo C.A."/>
            <person name="Sil A."/>
            <person name="Beyhan S."/>
        </authorList>
    </citation>
    <scope>NUCLEOTIDE SEQUENCE</scope>
    <source>
        <strain evidence="1">WU24</strain>
    </source>
</reference>
<name>A0A8A1MBS4_AJECA</name>
<dbReference type="VEuPathDB" id="FungiDB:I7I51_03784"/>
<dbReference type="EMBL" id="CP069111">
    <property type="protein sequence ID" value="QSS61607.1"/>
    <property type="molecule type" value="Genomic_DNA"/>
</dbReference>